<name>A0ABV2H8D1_9HYPH</name>
<evidence type="ECO:0000313" key="13">
    <source>
        <dbReference type="Proteomes" id="UP001549031"/>
    </source>
</evidence>
<organism evidence="12 13">
    <name type="scientific">Pseudorhizobium tarimense</name>
    <dbReference type="NCBI Taxonomy" id="1079109"/>
    <lineage>
        <taxon>Bacteria</taxon>
        <taxon>Pseudomonadati</taxon>
        <taxon>Pseudomonadota</taxon>
        <taxon>Alphaproteobacteria</taxon>
        <taxon>Hyphomicrobiales</taxon>
        <taxon>Rhizobiaceae</taxon>
        <taxon>Rhizobium/Agrobacterium group</taxon>
        <taxon>Pseudorhizobium</taxon>
    </lineage>
</organism>
<comment type="caution">
    <text evidence="12">The sequence shown here is derived from an EMBL/GenBank/DDBJ whole genome shotgun (WGS) entry which is preliminary data.</text>
</comment>
<evidence type="ECO:0000256" key="8">
    <source>
        <dbReference type="ARBA" id="ARBA00022840"/>
    </source>
</evidence>
<dbReference type="Proteomes" id="UP001549031">
    <property type="component" value="Unassembled WGS sequence"/>
</dbReference>
<reference evidence="12 13" key="1">
    <citation type="submission" date="2024-06" db="EMBL/GenBank/DDBJ databases">
        <title>Genomic Encyclopedia of Type Strains, Phase IV (KMG-IV): sequencing the most valuable type-strain genomes for metagenomic binning, comparative biology and taxonomic classification.</title>
        <authorList>
            <person name="Goeker M."/>
        </authorList>
    </citation>
    <scope>NUCLEOTIDE SEQUENCE [LARGE SCALE GENOMIC DNA]</scope>
    <source>
        <strain evidence="12 13">DSM 105042</strain>
    </source>
</reference>
<keyword evidence="5" id="KW-0819">tRNA processing</keyword>
<keyword evidence="12" id="KW-0808">Transferase</keyword>
<keyword evidence="9" id="KW-0460">Magnesium</keyword>
<sequence length="507" mass="57144">MSDKTAIVLDLPDEASTQRLGEDLALALRPGDCLALSGELGTGKSTLARALLRAVADEDELEVPSPTFTLVQSYDLRIPVSHFDLYRLADPSELDELGLDEALATGICLVEWPEMAEELLPANRLTLRLEHRQDGRQALIAGPGAVLSRIRRSLVIRRTLEGWGYIGARRRYLTGDASVRAYETVTPQHGANLILMDWPRQPGGPAVLDGKPYPKVAHLAEDAYPFVAISRYLRDINLAAPDVLRVDYEQGILLLENLGSEGVLDDEGHPIEERYREAVVCLGYLHSHPMRQDLPLDNGYVHHIADFDPTAMKMEARLLVDWHLPWKRASQPSEEERQAYLAIWDELIVQLADAERNLLLRDFHSPNIIWRANESGVRRIGIIDFQDAMIGPTAYDFASLVQDARVDIPPRLAEQMMRDYVALRRSLGQFDEARFRKAFAIMSAQRNCKLAGLWVRLMQRDSKPRYMKHMPRTLSYLAQALQHEALAPLHAWCLKAGIELPESPPLL</sequence>
<dbReference type="PANTHER" id="PTHR33540">
    <property type="entry name" value="TRNA THREONYLCARBAMOYLADENOSINE BIOSYNTHESIS PROTEIN TSAE"/>
    <property type="match status" value="1"/>
</dbReference>
<evidence type="ECO:0000256" key="6">
    <source>
        <dbReference type="ARBA" id="ARBA00022723"/>
    </source>
</evidence>
<feature type="domain" description="Aminoglycoside phosphotransferase" evidence="11">
    <location>
        <begin position="173"/>
        <end position="425"/>
    </location>
</feature>
<dbReference type="InterPro" id="IPR003442">
    <property type="entry name" value="T6A_TsaE"/>
</dbReference>
<keyword evidence="13" id="KW-1185">Reference proteome</keyword>
<evidence type="ECO:0000256" key="4">
    <source>
        <dbReference type="ARBA" id="ARBA00022490"/>
    </source>
</evidence>
<dbReference type="InterPro" id="IPR012180">
    <property type="entry name" value="Bifunc_ATPase/PTrfase"/>
</dbReference>
<dbReference type="Gene3D" id="3.30.200.20">
    <property type="entry name" value="Phosphorylase Kinase, domain 1"/>
    <property type="match status" value="1"/>
</dbReference>
<keyword evidence="8" id="KW-0067">ATP-binding</keyword>
<proteinExistence type="inferred from homology"/>
<dbReference type="InterPro" id="IPR011009">
    <property type="entry name" value="Kinase-like_dom_sf"/>
</dbReference>
<dbReference type="NCBIfam" id="TIGR00150">
    <property type="entry name" value="T6A_YjeE"/>
    <property type="match status" value="1"/>
</dbReference>
<dbReference type="InterPro" id="IPR002575">
    <property type="entry name" value="Aminoglycoside_PTrfase"/>
</dbReference>
<dbReference type="SUPFAM" id="SSF52540">
    <property type="entry name" value="P-loop containing nucleoside triphosphate hydrolases"/>
    <property type="match status" value="1"/>
</dbReference>
<dbReference type="EMBL" id="JBEPLJ010000010">
    <property type="protein sequence ID" value="MET3586798.1"/>
    <property type="molecule type" value="Genomic_DNA"/>
</dbReference>
<dbReference type="InterPro" id="IPR027417">
    <property type="entry name" value="P-loop_NTPase"/>
</dbReference>
<keyword evidence="6" id="KW-0479">Metal-binding</keyword>
<gene>
    <name evidence="12" type="ORF">ABID21_002918</name>
</gene>
<comment type="subcellular location">
    <subcellularLocation>
        <location evidence="1">Cytoplasm</location>
    </subcellularLocation>
</comment>
<evidence type="ECO:0000256" key="2">
    <source>
        <dbReference type="ARBA" id="ARBA00007599"/>
    </source>
</evidence>
<dbReference type="SUPFAM" id="SSF56112">
    <property type="entry name" value="Protein kinase-like (PK-like)"/>
    <property type="match status" value="1"/>
</dbReference>
<evidence type="ECO:0000259" key="11">
    <source>
        <dbReference type="Pfam" id="PF01636"/>
    </source>
</evidence>
<keyword evidence="7" id="KW-0547">Nucleotide-binding</keyword>
<evidence type="ECO:0000256" key="1">
    <source>
        <dbReference type="ARBA" id="ARBA00004496"/>
    </source>
</evidence>
<evidence type="ECO:0000256" key="10">
    <source>
        <dbReference type="ARBA" id="ARBA00032441"/>
    </source>
</evidence>
<dbReference type="PIRSF" id="PIRSF036599">
    <property type="entry name" value="AtpPhos"/>
    <property type="match status" value="1"/>
</dbReference>
<protein>
    <recommendedName>
        <fullName evidence="3">tRNA threonylcarbamoyladenosine biosynthesis protein TsaE</fullName>
    </recommendedName>
    <alternativeName>
        <fullName evidence="10">t(6)A37 threonylcarbamoyladenosine biosynthesis protein TsaE</fullName>
    </alternativeName>
</protein>
<evidence type="ECO:0000256" key="3">
    <source>
        <dbReference type="ARBA" id="ARBA00019010"/>
    </source>
</evidence>
<dbReference type="Gene3D" id="3.90.1200.10">
    <property type="match status" value="1"/>
</dbReference>
<evidence type="ECO:0000313" key="12">
    <source>
        <dbReference type="EMBL" id="MET3586798.1"/>
    </source>
</evidence>
<dbReference type="Gene3D" id="3.40.50.300">
    <property type="entry name" value="P-loop containing nucleotide triphosphate hydrolases"/>
    <property type="match status" value="1"/>
</dbReference>
<dbReference type="Pfam" id="PF02367">
    <property type="entry name" value="TsaE"/>
    <property type="match status" value="1"/>
</dbReference>
<dbReference type="PANTHER" id="PTHR33540:SF2">
    <property type="entry name" value="TRNA THREONYLCARBAMOYLADENOSINE BIOSYNTHESIS PROTEIN TSAE"/>
    <property type="match status" value="1"/>
</dbReference>
<accession>A0ABV2H8D1</accession>
<comment type="similarity">
    <text evidence="2">Belongs to the TsaE family.</text>
</comment>
<evidence type="ECO:0000256" key="7">
    <source>
        <dbReference type="ARBA" id="ARBA00022741"/>
    </source>
</evidence>
<keyword evidence="4" id="KW-0963">Cytoplasm</keyword>
<dbReference type="GO" id="GO:0016740">
    <property type="term" value="F:transferase activity"/>
    <property type="evidence" value="ECO:0007669"/>
    <property type="project" value="UniProtKB-KW"/>
</dbReference>
<dbReference type="RefSeq" id="WP_247244515.1">
    <property type="nucleotide sequence ID" value="NZ_JALJRA010000010.1"/>
</dbReference>
<evidence type="ECO:0000256" key="5">
    <source>
        <dbReference type="ARBA" id="ARBA00022694"/>
    </source>
</evidence>
<evidence type="ECO:0000256" key="9">
    <source>
        <dbReference type="ARBA" id="ARBA00022842"/>
    </source>
</evidence>
<dbReference type="Pfam" id="PF01636">
    <property type="entry name" value="APH"/>
    <property type="match status" value="1"/>
</dbReference>